<evidence type="ECO:0008006" key="3">
    <source>
        <dbReference type="Google" id="ProtNLM"/>
    </source>
</evidence>
<gene>
    <name evidence="1" type="ORF">HD598_002317</name>
</gene>
<organism evidence="1 2">
    <name type="scientific">Neomicrococcus aestuarii</name>
    <dbReference type="NCBI Taxonomy" id="556325"/>
    <lineage>
        <taxon>Bacteria</taxon>
        <taxon>Bacillati</taxon>
        <taxon>Actinomycetota</taxon>
        <taxon>Actinomycetes</taxon>
        <taxon>Micrococcales</taxon>
        <taxon>Micrococcaceae</taxon>
        <taxon>Neomicrococcus</taxon>
    </lineage>
</organism>
<dbReference type="Proteomes" id="UP000580797">
    <property type="component" value="Unassembled WGS sequence"/>
</dbReference>
<protein>
    <recommendedName>
        <fullName evidence="3">CD-NTase-associated protein 12/Pycsar effector protein TIR domain-containing protein</fullName>
    </recommendedName>
</protein>
<proteinExistence type="predicted"/>
<dbReference type="EMBL" id="JACHDR010000001">
    <property type="protein sequence ID" value="MBB5513630.1"/>
    <property type="molecule type" value="Genomic_DNA"/>
</dbReference>
<comment type="caution">
    <text evidence="1">The sequence shown here is derived from an EMBL/GenBank/DDBJ whole genome shotgun (WGS) entry which is preliminary data.</text>
</comment>
<evidence type="ECO:0000313" key="1">
    <source>
        <dbReference type="EMBL" id="MBB5513630.1"/>
    </source>
</evidence>
<dbReference type="AlphaFoldDB" id="A0A7W8TVE7"/>
<accession>A0A7W8TVE7</accession>
<name>A0A7W8TVE7_9MICC</name>
<dbReference type="RefSeq" id="WP_183665985.1">
    <property type="nucleotide sequence ID" value="NZ_BAAARH010000008.1"/>
</dbReference>
<reference evidence="1 2" key="1">
    <citation type="submission" date="2020-08" db="EMBL/GenBank/DDBJ databases">
        <title>Sequencing the genomes of 1000 actinobacteria strains.</title>
        <authorList>
            <person name="Klenk H.-P."/>
        </authorList>
    </citation>
    <scope>NUCLEOTIDE SEQUENCE [LARGE SCALE GENOMIC DNA]</scope>
    <source>
        <strain evidence="1 2">DSM 105783</strain>
    </source>
</reference>
<evidence type="ECO:0000313" key="2">
    <source>
        <dbReference type="Proteomes" id="UP000580797"/>
    </source>
</evidence>
<sequence length="304" mass="34427">MGLNWPGAFMGGNELPEPEQEICRAVVDEFGDALKDELASRGLPPHASPFYRQFSFIAVRDNSQILVGISPATGMPQVRWLDRPNDRYPLSAMADLLQNQQGWPVAAVVSLPLPGSPQQSGVVRRVAAEHAHEMETMNTLGKLGDISHVRHLESDLRRFLEDHPEPSRNVFVMMRFADTLQMNQIYDSVKAALAELGMTAVRADDRDYTGELWSNIEVYLTGCQYGIAVFEDIEQRDFNPNVSLELGYLMGRGKRTLLLKEKRLPRVPSDVVHRLYKEFDIFDIDASINREIKRWISIDLGLDF</sequence>